<dbReference type="SUPFAM" id="SSF56317">
    <property type="entry name" value="Carbon-nitrogen hydrolase"/>
    <property type="match status" value="1"/>
</dbReference>
<dbReference type="Gene3D" id="3.60.110.10">
    <property type="entry name" value="Carbon-nitrogen hydrolase"/>
    <property type="match status" value="1"/>
</dbReference>
<dbReference type="PANTHER" id="PTHR43674">
    <property type="entry name" value="NITRILASE C965.09-RELATED"/>
    <property type="match status" value="1"/>
</dbReference>
<dbReference type="OrthoDB" id="9811121at2"/>
<dbReference type="EC" id="3.5.1.77" evidence="3"/>
<dbReference type="PROSITE" id="PS50263">
    <property type="entry name" value="CN_HYDROLASE"/>
    <property type="match status" value="1"/>
</dbReference>
<proteinExistence type="predicted"/>
<dbReference type="PANTHER" id="PTHR43674:SF2">
    <property type="entry name" value="BETA-UREIDOPROPIONASE"/>
    <property type="match status" value="1"/>
</dbReference>
<dbReference type="Pfam" id="PF00795">
    <property type="entry name" value="CN_hydrolase"/>
    <property type="match status" value="1"/>
</dbReference>
<feature type="domain" description="CN hydrolase" evidence="2">
    <location>
        <begin position="1"/>
        <end position="247"/>
    </location>
</feature>
<dbReference type="EMBL" id="UGGU01000003">
    <property type="protein sequence ID" value="STO32172.1"/>
    <property type="molecule type" value="Genomic_DNA"/>
</dbReference>
<reference evidence="3 4" key="1">
    <citation type="submission" date="2018-06" db="EMBL/GenBank/DDBJ databases">
        <authorList>
            <consortium name="Pathogen Informatics"/>
            <person name="Doyle S."/>
        </authorList>
    </citation>
    <scope>NUCLEOTIDE SEQUENCE [LARGE SCALE GENOMIC DNA]</scope>
    <source>
        <strain evidence="3 4">NCTC10723</strain>
    </source>
</reference>
<evidence type="ECO:0000259" key="2">
    <source>
        <dbReference type="PROSITE" id="PS50263"/>
    </source>
</evidence>
<dbReference type="RefSeq" id="WP_115271105.1">
    <property type="nucleotide sequence ID" value="NZ_CASFEE010000020.1"/>
</dbReference>
<dbReference type="InterPro" id="IPR050345">
    <property type="entry name" value="Aliph_Amidase/BUP"/>
</dbReference>
<dbReference type="CDD" id="cd07586">
    <property type="entry name" value="nitrilase_8"/>
    <property type="match status" value="1"/>
</dbReference>
<keyword evidence="4" id="KW-1185">Reference proteome</keyword>
<dbReference type="Proteomes" id="UP000255328">
    <property type="component" value="Unassembled WGS sequence"/>
</dbReference>
<evidence type="ECO:0000313" key="4">
    <source>
        <dbReference type="Proteomes" id="UP000255328"/>
    </source>
</evidence>
<name>A0A377GZI2_9FUSO</name>
<dbReference type="InterPro" id="IPR036526">
    <property type="entry name" value="C-N_Hydrolase_sf"/>
</dbReference>
<organism evidence="3 4">
    <name type="scientific">Fusobacterium necrogenes</name>
    <dbReference type="NCBI Taxonomy" id="858"/>
    <lineage>
        <taxon>Bacteria</taxon>
        <taxon>Fusobacteriati</taxon>
        <taxon>Fusobacteriota</taxon>
        <taxon>Fusobacteriia</taxon>
        <taxon>Fusobacteriales</taxon>
        <taxon>Fusobacteriaceae</taxon>
        <taxon>Fusobacterium</taxon>
    </lineage>
</organism>
<protein>
    <submittedName>
        <fullName evidence="3">N-carbamoyl-D-amino acid hydrolase</fullName>
        <ecNumber evidence="3">3.5.1.77</ecNumber>
    </submittedName>
</protein>
<dbReference type="InterPro" id="IPR003010">
    <property type="entry name" value="C-N_Hydrolase"/>
</dbReference>
<dbReference type="GO" id="GO:0047417">
    <property type="term" value="F:N-carbamoyl-D-amino acid hydrolase activity"/>
    <property type="evidence" value="ECO:0007669"/>
    <property type="project" value="UniProtKB-EC"/>
</dbReference>
<evidence type="ECO:0000256" key="1">
    <source>
        <dbReference type="ARBA" id="ARBA00022801"/>
    </source>
</evidence>
<sequence>MKVYIGQIKPTLGNVEKNLNMMLEVIDKAIAEKNDIVVFPELSLTGYSLDDIVFDVAIKEVPSVLLEKSKEISIIFGAVELGEEEYPYNTAYYLEDGKVAHKHRKVYLPTYGAYQEGRNFMAGNKVRAFDTKFGRLGILICEDVWHQSTQYILAQDGAKYVFILFNSPAVVGKKKEELSEGWKTIVKTNSLLNGVYSVAVNRAGVEDGVTFFGNSFVVAPNGEIVVEGEYLKEDFFTCELKEEEVRRARFKAPMFKTENLNLTKKEIKRIENKRFQ</sequence>
<dbReference type="GO" id="GO:0050126">
    <property type="term" value="F:N-carbamoylputrescine amidase activity"/>
    <property type="evidence" value="ECO:0007669"/>
    <property type="project" value="TreeGrafter"/>
</dbReference>
<keyword evidence="1 3" id="KW-0378">Hydrolase</keyword>
<dbReference type="GO" id="GO:0033388">
    <property type="term" value="P:putrescine biosynthetic process from arginine"/>
    <property type="evidence" value="ECO:0007669"/>
    <property type="project" value="TreeGrafter"/>
</dbReference>
<gene>
    <name evidence="3" type="ORF">NCTC10723_01658</name>
</gene>
<accession>A0A377GZI2</accession>
<dbReference type="AlphaFoldDB" id="A0A377GZI2"/>
<evidence type="ECO:0000313" key="3">
    <source>
        <dbReference type="EMBL" id="STO32172.1"/>
    </source>
</evidence>